<dbReference type="AlphaFoldDB" id="A0AAV5N596"/>
<dbReference type="RefSeq" id="WP_027273815.1">
    <property type="nucleotide sequence ID" value="NZ_BRLH01000003.1"/>
</dbReference>
<dbReference type="Proteomes" id="UP001058124">
    <property type="component" value="Unassembled WGS sequence"/>
</dbReference>
<reference evidence="1" key="1">
    <citation type="submission" date="2022-06" db="EMBL/GenBank/DDBJ databases">
        <title>Draft genome sequences of Leminorella grimontii str. JCM5902.</title>
        <authorList>
            <person name="Wakabayashi Y."/>
            <person name="Kojima K."/>
        </authorList>
    </citation>
    <scope>NUCLEOTIDE SEQUENCE</scope>
    <source>
        <strain evidence="1">JCM 5902</strain>
    </source>
</reference>
<organism evidence="1 2">
    <name type="scientific">Leminorella grimontii</name>
    <dbReference type="NCBI Taxonomy" id="82981"/>
    <lineage>
        <taxon>Bacteria</taxon>
        <taxon>Pseudomonadati</taxon>
        <taxon>Pseudomonadota</taxon>
        <taxon>Gammaproteobacteria</taxon>
        <taxon>Enterobacterales</taxon>
        <taxon>Budviciaceae</taxon>
        <taxon>Leminorella</taxon>
    </lineage>
</organism>
<gene>
    <name evidence="1" type="ORF">SOASR030_19840</name>
</gene>
<name>A0AAV5N596_9GAMM</name>
<keyword evidence="2" id="KW-1185">Reference proteome</keyword>
<sequence>MRQLDVKEMEAVNGGCINVTVDEWAQKALQDAGEWFKNTADAVSQEVTKVFESEEMKTLLDNTTLSQFFSKLFG</sequence>
<proteinExistence type="predicted"/>
<evidence type="ECO:0000313" key="2">
    <source>
        <dbReference type="Proteomes" id="UP001058124"/>
    </source>
</evidence>
<evidence type="ECO:0000313" key="1">
    <source>
        <dbReference type="EMBL" id="GKX55872.1"/>
    </source>
</evidence>
<protein>
    <recommendedName>
        <fullName evidence="3">Bacteriocin</fullName>
    </recommendedName>
</protein>
<dbReference type="EMBL" id="BRLH01000003">
    <property type="protein sequence ID" value="GKX55872.1"/>
    <property type="molecule type" value="Genomic_DNA"/>
</dbReference>
<comment type="caution">
    <text evidence="1">The sequence shown here is derived from an EMBL/GenBank/DDBJ whole genome shotgun (WGS) entry which is preliminary data.</text>
</comment>
<evidence type="ECO:0008006" key="3">
    <source>
        <dbReference type="Google" id="ProtNLM"/>
    </source>
</evidence>
<accession>A0AAV5N596</accession>